<dbReference type="AlphaFoldDB" id="A0A1X7GXP3"/>
<dbReference type="PANTHER" id="PTHR43155:SF2">
    <property type="entry name" value="CYCLIC DI-GMP PHOSPHODIESTERASE PA4108"/>
    <property type="match status" value="1"/>
</dbReference>
<proteinExistence type="predicted"/>
<dbReference type="RefSeq" id="WP_208918263.1">
    <property type="nucleotide sequence ID" value="NZ_LT840184.1"/>
</dbReference>
<dbReference type="PANTHER" id="PTHR43155">
    <property type="entry name" value="CYCLIC DI-GMP PHOSPHODIESTERASE PA4108-RELATED"/>
    <property type="match status" value="1"/>
</dbReference>
<dbReference type="Pfam" id="PF13487">
    <property type="entry name" value="HD_5"/>
    <property type="match status" value="1"/>
</dbReference>
<keyword evidence="3" id="KW-1185">Reference proteome</keyword>
<evidence type="ECO:0000313" key="2">
    <source>
        <dbReference type="EMBL" id="SMF76376.1"/>
    </source>
</evidence>
<accession>A0A1X7GXP3</accession>
<dbReference type="InterPro" id="IPR037522">
    <property type="entry name" value="HD_GYP_dom"/>
</dbReference>
<dbReference type="EMBL" id="LT840184">
    <property type="protein sequence ID" value="SMF76376.1"/>
    <property type="molecule type" value="Genomic_DNA"/>
</dbReference>
<dbReference type="Gene3D" id="1.10.3210.10">
    <property type="entry name" value="Hypothetical protein af1432"/>
    <property type="match status" value="1"/>
</dbReference>
<dbReference type="Proteomes" id="UP000192940">
    <property type="component" value="Chromosome I"/>
</dbReference>
<sequence>MRLIPVNLLKPGMVLGKKIYNSDGLILLAEGVKLTDGLIRRLGGLDLSYIYIEDAKTEDIAIPELLSQQTKLEAIRSIRTGFKNLEERPTMKGSFLHLGKTFSGMMETIMDEISAVDESMVLLTDMNTNDFNLYQHSLNVCLYSMVLGISYGYSREEIRVLGLGALLHDIGKTRIPAGLIQKPGRLTDEEFREVQKHTEIGFKILKDEPNIPLISAHCALQHHERLDGSGYPRGLKGPETHEYAKWIAITDSYDAMTTHRVYKPAMLPHQAVEVMYAGSGTLYEQSFLAIFRDRVAIYPPGMTVQLSTGETGVVSKIHSEVPHRPVVRILNNAAGEELRQLYEIDLSESLAVMIAGTGQTNPD</sequence>
<evidence type="ECO:0000259" key="1">
    <source>
        <dbReference type="PROSITE" id="PS51832"/>
    </source>
</evidence>
<reference evidence="2 3" key="1">
    <citation type="submission" date="2017-04" db="EMBL/GenBank/DDBJ databases">
        <authorList>
            <person name="Afonso C.L."/>
            <person name="Miller P.J."/>
            <person name="Scott M.A."/>
            <person name="Spackman E."/>
            <person name="Goraichik I."/>
            <person name="Dimitrov K.M."/>
            <person name="Suarez D.L."/>
            <person name="Swayne D.E."/>
        </authorList>
    </citation>
    <scope>NUCLEOTIDE SEQUENCE [LARGE SCALE GENOMIC DNA]</scope>
    <source>
        <strain evidence="2 3">N3/975</strain>
    </source>
</reference>
<protein>
    <submittedName>
        <fullName evidence="2">HD-GYP domain, c-di-GMP phosphodiesterase class II (Or its inactivated variant)</fullName>
    </submittedName>
</protein>
<dbReference type="STRING" id="1313296.SAMN05661091_1306"/>
<feature type="domain" description="HD-GYP" evidence="1">
    <location>
        <begin position="111"/>
        <end position="307"/>
    </location>
</feature>
<dbReference type="SUPFAM" id="SSF109604">
    <property type="entry name" value="HD-domain/PDEase-like"/>
    <property type="match status" value="1"/>
</dbReference>
<organism evidence="2 3">
    <name type="scientific">Paenibacillus uliginis N3/975</name>
    <dbReference type="NCBI Taxonomy" id="1313296"/>
    <lineage>
        <taxon>Bacteria</taxon>
        <taxon>Bacillati</taxon>
        <taxon>Bacillota</taxon>
        <taxon>Bacilli</taxon>
        <taxon>Bacillales</taxon>
        <taxon>Paenibacillaceae</taxon>
        <taxon>Paenibacillus</taxon>
    </lineage>
</organism>
<dbReference type="CDD" id="cd00077">
    <property type="entry name" value="HDc"/>
    <property type="match status" value="1"/>
</dbReference>
<dbReference type="InterPro" id="IPR003607">
    <property type="entry name" value="HD/PDEase_dom"/>
</dbReference>
<dbReference type="PROSITE" id="PS51832">
    <property type="entry name" value="HD_GYP"/>
    <property type="match status" value="1"/>
</dbReference>
<evidence type="ECO:0000313" key="3">
    <source>
        <dbReference type="Proteomes" id="UP000192940"/>
    </source>
</evidence>
<dbReference type="SMART" id="SM00471">
    <property type="entry name" value="HDc"/>
    <property type="match status" value="1"/>
</dbReference>
<gene>
    <name evidence="2" type="ORF">SAMN05661091_1306</name>
</gene>
<name>A0A1X7GXP3_9BACL</name>